<accession>A0ACC0W7R2</accession>
<protein>
    <submittedName>
        <fullName evidence="1">Uncharacterized protein</fullName>
    </submittedName>
</protein>
<evidence type="ECO:0000313" key="2">
    <source>
        <dbReference type="Proteomes" id="UP001163321"/>
    </source>
</evidence>
<reference evidence="1 2" key="1">
    <citation type="journal article" date="2022" name="bioRxiv">
        <title>The genome of the oomycete Peronosclerospora sorghi, a cosmopolitan pathogen of maize and sorghum, is inflated with dispersed pseudogenes.</title>
        <authorList>
            <person name="Fletcher K."/>
            <person name="Martin F."/>
            <person name="Isakeit T."/>
            <person name="Cavanaugh K."/>
            <person name="Magill C."/>
            <person name="Michelmore R."/>
        </authorList>
    </citation>
    <scope>NUCLEOTIDE SEQUENCE [LARGE SCALE GENOMIC DNA]</scope>
    <source>
        <strain evidence="1">P6</strain>
    </source>
</reference>
<sequence>MDQYPEPISPGMKETEASRNDAEAIEKRTKGPSDEAEEHFIVDEANVVAASPRAEAHMEAGQANQTQPCPSSCVDLAPPWEMGMIPTKY</sequence>
<keyword evidence="2" id="KW-1185">Reference proteome</keyword>
<organism evidence="1 2">
    <name type="scientific">Peronosclerospora sorghi</name>
    <dbReference type="NCBI Taxonomy" id="230839"/>
    <lineage>
        <taxon>Eukaryota</taxon>
        <taxon>Sar</taxon>
        <taxon>Stramenopiles</taxon>
        <taxon>Oomycota</taxon>
        <taxon>Peronosporomycetes</taxon>
        <taxon>Peronosporales</taxon>
        <taxon>Peronosporaceae</taxon>
        <taxon>Peronosclerospora</taxon>
    </lineage>
</organism>
<evidence type="ECO:0000313" key="1">
    <source>
        <dbReference type="EMBL" id="KAI9914858.1"/>
    </source>
</evidence>
<dbReference type="EMBL" id="CM047582">
    <property type="protein sequence ID" value="KAI9914858.1"/>
    <property type="molecule type" value="Genomic_DNA"/>
</dbReference>
<dbReference type="Proteomes" id="UP001163321">
    <property type="component" value="Chromosome 3"/>
</dbReference>
<gene>
    <name evidence="1" type="ORF">PsorP6_008574</name>
</gene>
<comment type="caution">
    <text evidence="1">The sequence shown here is derived from an EMBL/GenBank/DDBJ whole genome shotgun (WGS) entry which is preliminary data.</text>
</comment>
<proteinExistence type="predicted"/>
<name>A0ACC0W7R2_9STRA</name>